<protein>
    <submittedName>
        <fullName evidence="1">Uncharacterized protein</fullName>
    </submittedName>
</protein>
<keyword evidence="2" id="KW-1185">Reference proteome</keyword>
<reference evidence="1 2" key="1">
    <citation type="submission" date="2024-04" db="EMBL/GenBank/DDBJ databases">
        <title>Tritrichomonas musculus Genome.</title>
        <authorList>
            <person name="Alves-Ferreira E."/>
            <person name="Grigg M."/>
            <person name="Lorenzi H."/>
            <person name="Galac M."/>
        </authorList>
    </citation>
    <scope>NUCLEOTIDE SEQUENCE [LARGE SCALE GENOMIC DNA]</scope>
    <source>
        <strain evidence="1 2">EAF2021</strain>
    </source>
</reference>
<name>A0ABR2JXY3_9EUKA</name>
<evidence type="ECO:0000313" key="2">
    <source>
        <dbReference type="Proteomes" id="UP001470230"/>
    </source>
</evidence>
<dbReference type="Proteomes" id="UP001470230">
    <property type="component" value="Unassembled WGS sequence"/>
</dbReference>
<accession>A0ABR2JXY3</accession>
<dbReference type="EMBL" id="JAPFFF010000009">
    <property type="protein sequence ID" value="KAK8883311.1"/>
    <property type="molecule type" value="Genomic_DNA"/>
</dbReference>
<proteinExistence type="predicted"/>
<sequence length="205" mass="23179">MTKFRDLRTSILVHITDREAAKSIVTSGVMRCSSKGMLGPGVYFAENKQAADLKAHHKGAIVVCAVNLGKLYEVYGPERQLSLSQLKAQNYDSVRGYKSKSPECKHFNTGTEFCVFEGNRITPLFAQITDAHGTYYLFRNKKIIEEDDFPIDNLVIEVNENKITISDTNNNVFSTIVHPEPLMKGRKIIFTNEGDFDFTKVIHRL</sequence>
<gene>
    <name evidence="1" type="ORF">M9Y10_045961</name>
</gene>
<evidence type="ECO:0000313" key="1">
    <source>
        <dbReference type="EMBL" id="KAK8883311.1"/>
    </source>
</evidence>
<comment type="caution">
    <text evidence="1">The sequence shown here is derived from an EMBL/GenBank/DDBJ whole genome shotgun (WGS) entry which is preliminary data.</text>
</comment>
<dbReference type="Gene3D" id="3.90.228.10">
    <property type="match status" value="1"/>
</dbReference>
<organism evidence="1 2">
    <name type="scientific">Tritrichomonas musculus</name>
    <dbReference type="NCBI Taxonomy" id="1915356"/>
    <lineage>
        <taxon>Eukaryota</taxon>
        <taxon>Metamonada</taxon>
        <taxon>Parabasalia</taxon>
        <taxon>Tritrichomonadida</taxon>
        <taxon>Tritrichomonadidae</taxon>
        <taxon>Tritrichomonas</taxon>
    </lineage>
</organism>
<dbReference type="SUPFAM" id="SSF56399">
    <property type="entry name" value="ADP-ribosylation"/>
    <property type="match status" value="1"/>
</dbReference>